<gene>
    <name evidence="1" type="ORF">S01H4_67123</name>
</gene>
<dbReference type="EMBL" id="BART01042004">
    <property type="protein sequence ID" value="GAH30266.1"/>
    <property type="molecule type" value="Genomic_DNA"/>
</dbReference>
<protein>
    <submittedName>
        <fullName evidence="1">Uncharacterized protein</fullName>
    </submittedName>
</protein>
<accession>X1EAG0</accession>
<reference evidence="1" key="1">
    <citation type="journal article" date="2014" name="Front. Microbiol.">
        <title>High frequency of phylogenetically diverse reductive dehalogenase-homologous genes in deep subseafloor sedimentary metagenomes.</title>
        <authorList>
            <person name="Kawai M."/>
            <person name="Futagami T."/>
            <person name="Toyoda A."/>
            <person name="Takaki Y."/>
            <person name="Nishi S."/>
            <person name="Hori S."/>
            <person name="Arai W."/>
            <person name="Tsubouchi T."/>
            <person name="Morono Y."/>
            <person name="Uchiyama I."/>
            <person name="Ito T."/>
            <person name="Fujiyama A."/>
            <person name="Inagaki F."/>
            <person name="Takami H."/>
        </authorList>
    </citation>
    <scope>NUCLEOTIDE SEQUENCE</scope>
    <source>
        <strain evidence="1">Expedition CK06-06</strain>
    </source>
</reference>
<name>X1EAG0_9ZZZZ</name>
<sequence length="38" mass="4426">NNSFYIKDQPFYLKNLCGLSILERNISLLNKIGVRDIL</sequence>
<evidence type="ECO:0000313" key="1">
    <source>
        <dbReference type="EMBL" id="GAH30266.1"/>
    </source>
</evidence>
<organism evidence="1">
    <name type="scientific">marine sediment metagenome</name>
    <dbReference type="NCBI Taxonomy" id="412755"/>
    <lineage>
        <taxon>unclassified sequences</taxon>
        <taxon>metagenomes</taxon>
        <taxon>ecological metagenomes</taxon>
    </lineage>
</organism>
<feature type="non-terminal residue" evidence="1">
    <location>
        <position position="1"/>
    </location>
</feature>
<proteinExistence type="predicted"/>
<dbReference type="AlphaFoldDB" id="X1EAG0"/>
<comment type="caution">
    <text evidence="1">The sequence shown here is derived from an EMBL/GenBank/DDBJ whole genome shotgun (WGS) entry which is preliminary data.</text>
</comment>